<comment type="caution">
    <text evidence="1">The sequence shown here is derived from an EMBL/GenBank/DDBJ whole genome shotgun (WGS) entry which is preliminary data.</text>
</comment>
<dbReference type="EMBL" id="JACASF010000011">
    <property type="protein sequence ID" value="KAF6450084.1"/>
    <property type="molecule type" value="Genomic_DNA"/>
</dbReference>
<evidence type="ECO:0000313" key="1">
    <source>
        <dbReference type="EMBL" id="KAF6450084.1"/>
    </source>
</evidence>
<gene>
    <name evidence="1" type="ORF">HJG59_004540</name>
</gene>
<dbReference type="AlphaFoldDB" id="A0A7J8FQQ5"/>
<reference evidence="1 2" key="1">
    <citation type="journal article" date="2020" name="Nature">
        <title>Six reference-quality genomes reveal evolution of bat adaptations.</title>
        <authorList>
            <person name="Jebb D."/>
            <person name="Huang Z."/>
            <person name="Pippel M."/>
            <person name="Hughes G.M."/>
            <person name="Lavrichenko K."/>
            <person name="Devanna P."/>
            <person name="Winkler S."/>
            <person name="Jermiin L.S."/>
            <person name="Skirmuntt E.C."/>
            <person name="Katzourakis A."/>
            <person name="Burkitt-Gray L."/>
            <person name="Ray D.A."/>
            <person name="Sullivan K.A.M."/>
            <person name="Roscito J.G."/>
            <person name="Kirilenko B.M."/>
            <person name="Davalos L.M."/>
            <person name="Corthals A.P."/>
            <person name="Power M.L."/>
            <person name="Jones G."/>
            <person name="Ransome R.D."/>
            <person name="Dechmann D.K.N."/>
            <person name="Locatelli A.G."/>
            <person name="Puechmaille S.J."/>
            <person name="Fedrigo O."/>
            <person name="Jarvis E.D."/>
            <person name="Hiller M."/>
            <person name="Vernes S.C."/>
            <person name="Myers E.W."/>
            <person name="Teeling E.C."/>
        </authorList>
    </citation>
    <scope>NUCLEOTIDE SEQUENCE [LARGE SCALE GENOMIC DNA]</scope>
    <source>
        <strain evidence="1">MMolMol1</strain>
        <tissue evidence="1">Muscle</tissue>
    </source>
</reference>
<sequence length="303" mass="32431">MCLIAPSLCHGMEILSRQFLPPSIDLLDSPALLETTIVDEIRAPDTVETLHSPGEINTAPRQTGLEEPEVEALKDASEKLKHLEMENSSLPSPRPNIDVNINNQEEVVKLTEKCLNNAIESPGLNARKVPLDLKSNILKAQVEAVHKVTREDSLLSHKNAIVQDAATNSAVLNENNVPLPEDSLAPLHTTPTGNGSILKDATNELDVLLLSLTENLIDHTVTPQVSSTSIIAPRWIVPQSSVLSNGLTGNGPSLVGKEGHGNGDVISMISPPAPFLVDAVTSSAPTLAEEPILKQKCLLTTEL</sequence>
<protein>
    <submittedName>
        <fullName evidence="1">Erythrocyte membrane protein band 4.1 like 5</fullName>
    </submittedName>
</protein>
<evidence type="ECO:0000313" key="2">
    <source>
        <dbReference type="Proteomes" id="UP000550707"/>
    </source>
</evidence>
<accession>A0A7J8FQQ5</accession>
<organism evidence="1 2">
    <name type="scientific">Molossus molossus</name>
    <name type="common">Pallas' mastiff bat</name>
    <name type="synonym">Vespertilio molossus</name>
    <dbReference type="NCBI Taxonomy" id="27622"/>
    <lineage>
        <taxon>Eukaryota</taxon>
        <taxon>Metazoa</taxon>
        <taxon>Chordata</taxon>
        <taxon>Craniata</taxon>
        <taxon>Vertebrata</taxon>
        <taxon>Euteleostomi</taxon>
        <taxon>Mammalia</taxon>
        <taxon>Eutheria</taxon>
        <taxon>Laurasiatheria</taxon>
        <taxon>Chiroptera</taxon>
        <taxon>Yangochiroptera</taxon>
        <taxon>Molossidae</taxon>
        <taxon>Molossus</taxon>
    </lineage>
</organism>
<keyword evidence="2" id="KW-1185">Reference proteome</keyword>
<proteinExistence type="predicted"/>
<dbReference type="Proteomes" id="UP000550707">
    <property type="component" value="Unassembled WGS sequence"/>
</dbReference>
<name>A0A7J8FQQ5_MOLMO</name>